<sequence length="220" mass="23445">TFPTLLIDGVSSGEWVNVRRTDNHVNHSPVTDVTNASIRCFNTQTQSTASTATVRAGSKIGLQANQPIYHESVTNVYMAKAPRNVTTWDGSGQVWFKASHSDACPPLVHEITANTNGGTQLTFPSMNSNKVEFTLPKNLPNGEYLVRVENIAIHGAASFGGAQFYLSCAQINVVGGGNGKPGPLVSIPGVYNGREPGILVNIWWPIPAVYPMPGPVCATA</sequence>
<dbReference type="AlphaFoldDB" id="A0A5C3KTB7"/>
<dbReference type="Gene3D" id="2.70.50.70">
    <property type="match status" value="1"/>
</dbReference>
<feature type="domain" description="Auxiliary Activity family 9 catalytic" evidence="16">
    <location>
        <begin position="2"/>
        <end position="203"/>
    </location>
</feature>
<dbReference type="EMBL" id="ML210212">
    <property type="protein sequence ID" value="TFK23800.1"/>
    <property type="molecule type" value="Genomic_DNA"/>
</dbReference>
<evidence type="ECO:0000256" key="10">
    <source>
        <dbReference type="ARBA" id="ARBA00023157"/>
    </source>
</evidence>
<keyword evidence="9" id="KW-0503">Monooxygenase</keyword>
<dbReference type="GO" id="GO:0030245">
    <property type="term" value="P:cellulose catabolic process"/>
    <property type="evidence" value="ECO:0007669"/>
    <property type="project" value="UniProtKB-KW"/>
</dbReference>
<evidence type="ECO:0000256" key="4">
    <source>
        <dbReference type="ARBA" id="ARBA00022723"/>
    </source>
</evidence>
<organism evidence="17 18">
    <name type="scientific">Coprinopsis marcescibilis</name>
    <name type="common">Agaric fungus</name>
    <name type="synonym">Psathyrella marcescibilis</name>
    <dbReference type="NCBI Taxonomy" id="230819"/>
    <lineage>
        <taxon>Eukaryota</taxon>
        <taxon>Fungi</taxon>
        <taxon>Dikarya</taxon>
        <taxon>Basidiomycota</taxon>
        <taxon>Agaricomycotina</taxon>
        <taxon>Agaricomycetes</taxon>
        <taxon>Agaricomycetidae</taxon>
        <taxon>Agaricales</taxon>
        <taxon>Agaricineae</taxon>
        <taxon>Psathyrellaceae</taxon>
        <taxon>Coprinopsis</taxon>
    </lineage>
</organism>
<keyword evidence="4" id="KW-0479">Metal-binding</keyword>
<evidence type="ECO:0000256" key="11">
    <source>
        <dbReference type="ARBA" id="ARBA00023277"/>
    </source>
</evidence>
<keyword evidence="6" id="KW-0136">Cellulose degradation</keyword>
<keyword evidence="10" id="KW-1015">Disulfide bond</keyword>
<dbReference type="Proteomes" id="UP000307440">
    <property type="component" value="Unassembled WGS sequence"/>
</dbReference>
<keyword evidence="18" id="KW-1185">Reference proteome</keyword>
<dbReference type="STRING" id="230819.A0A5C3KTB7"/>
<comment type="catalytic activity">
    <reaction evidence="14">
        <text>[(1-&gt;4)-beta-D-glucosyl]n+m + reduced acceptor + O2 = 4-dehydro-beta-D-glucosyl-[(1-&gt;4)-beta-D-glucosyl]n-1 + [(1-&gt;4)-beta-D-glucosyl]m + acceptor + H2O.</text>
        <dbReference type="EC" id="1.14.99.56"/>
    </reaction>
</comment>
<keyword evidence="3" id="KW-0964">Secreted</keyword>
<evidence type="ECO:0000313" key="18">
    <source>
        <dbReference type="Proteomes" id="UP000307440"/>
    </source>
</evidence>
<evidence type="ECO:0000259" key="16">
    <source>
        <dbReference type="Pfam" id="PF03443"/>
    </source>
</evidence>
<keyword evidence="8" id="KW-0186">Copper</keyword>
<evidence type="ECO:0000256" key="15">
    <source>
        <dbReference type="ARBA" id="ARBA00047174"/>
    </source>
</evidence>
<evidence type="ECO:0000256" key="3">
    <source>
        <dbReference type="ARBA" id="ARBA00022525"/>
    </source>
</evidence>
<dbReference type="PANTHER" id="PTHR33353">
    <property type="entry name" value="PUTATIVE (AFU_ORTHOLOGUE AFUA_1G12560)-RELATED"/>
    <property type="match status" value="1"/>
</dbReference>
<gene>
    <name evidence="17" type="ORF">FA15DRAFT_593588</name>
</gene>
<keyword evidence="11" id="KW-0119">Carbohydrate metabolism</keyword>
<comment type="similarity">
    <text evidence="13">Belongs to the polysaccharide monooxygenase AA9 family.</text>
</comment>
<reference evidence="17 18" key="1">
    <citation type="journal article" date="2019" name="Nat. Ecol. Evol.">
        <title>Megaphylogeny resolves global patterns of mushroom evolution.</title>
        <authorList>
            <person name="Varga T."/>
            <person name="Krizsan K."/>
            <person name="Foldi C."/>
            <person name="Dima B."/>
            <person name="Sanchez-Garcia M."/>
            <person name="Sanchez-Ramirez S."/>
            <person name="Szollosi G.J."/>
            <person name="Szarkandi J.G."/>
            <person name="Papp V."/>
            <person name="Albert L."/>
            <person name="Andreopoulos W."/>
            <person name="Angelini C."/>
            <person name="Antonin V."/>
            <person name="Barry K.W."/>
            <person name="Bougher N.L."/>
            <person name="Buchanan P."/>
            <person name="Buyck B."/>
            <person name="Bense V."/>
            <person name="Catcheside P."/>
            <person name="Chovatia M."/>
            <person name="Cooper J."/>
            <person name="Damon W."/>
            <person name="Desjardin D."/>
            <person name="Finy P."/>
            <person name="Geml J."/>
            <person name="Haridas S."/>
            <person name="Hughes K."/>
            <person name="Justo A."/>
            <person name="Karasinski D."/>
            <person name="Kautmanova I."/>
            <person name="Kiss B."/>
            <person name="Kocsube S."/>
            <person name="Kotiranta H."/>
            <person name="LaButti K.M."/>
            <person name="Lechner B.E."/>
            <person name="Liimatainen K."/>
            <person name="Lipzen A."/>
            <person name="Lukacs Z."/>
            <person name="Mihaltcheva S."/>
            <person name="Morgado L.N."/>
            <person name="Niskanen T."/>
            <person name="Noordeloos M.E."/>
            <person name="Ohm R.A."/>
            <person name="Ortiz-Santana B."/>
            <person name="Ovrebo C."/>
            <person name="Racz N."/>
            <person name="Riley R."/>
            <person name="Savchenko A."/>
            <person name="Shiryaev A."/>
            <person name="Soop K."/>
            <person name="Spirin V."/>
            <person name="Szebenyi C."/>
            <person name="Tomsovsky M."/>
            <person name="Tulloss R.E."/>
            <person name="Uehling J."/>
            <person name="Grigoriev I.V."/>
            <person name="Vagvolgyi C."/>
            <person name="Papp T."/>
            <person name="Martin F.M."/>
            <person name="Miettinen O."/>
            <person name="Hibbett D.S."/>
            <person name="Nagy L.G."/>
        </authorList>
    </citation>
    <scope>NUCLEOTIDE SEQUENCE [LARGE SCALE GENOMIC DNA]</scope>
    <source>
        <strain evidence="17 18">CBS 121175</strain>
    </source>
</reference>
<dbReference type="GO" id="GO:0016787">
    <property type="term" value="F:hydrolase activity"/>
    <property type="evidence" value="ECO:0007669"/>
    <property type="project" value="UniProtKB-KW"/>
</dbReference>
<comment type="subcellular location">
    <subcellularLocation>
        <location evidence="2">Secreted</location>
    </subcellularLocation>
</comment>
<dbReference type="GO" id="GO:0005576">
    <property type="term" value="C:extracellular region"/>
    <property type="evidence" value="ECO:0007669"/>
    <property type="project" value="UniProtKB-SubCell"/>
</dbReference>
<name>A0A5C3KTB7_COPMA</name>
<evidence type="ECO:0000256" key="2">
    <source>
        <dbReference type="ARBA" id="ARBA00004613"/>
    </source>
</evidence>
<feature type="non-terminal residue" evidence="17">
    <location>
        <position position="1"/>
    </location>
</feature>
<proteinExistence type="inferred from homology"/>
<dbReference type="Pfam" id="PF03443">
    <property type="entry name" value="AA9"/>
    <property type="match status" value="1"/>
</dbReference>
<comment type="cofactor">
    <cofactor evidence="1">
        <name>Cu(2+)</name>
        <dbReference type="ChEBI" id="CHEBI:29036"/>
    </cofactor>
</comment>
<accession>A0A5C3KTB7</accession>
<dbReference type="PANTHER" id="PTHR33353:SF10">
    <property type="entry name" value="ENDO-BETA-1,4-GLUCANASE D"/>
    <property type="match status" value="1"/>
</dbReference>
<evidence type="ECO:0000256" key="9">
    <source>
        <dbReference type="ARBA" id="ARBA00023033"/>
    </source>
</evidence>
<keyword evidence="7" id="KW-0560">Oxidoreductase</keyword>
<evidence type="ECO:0000256" key="12">
    <source>
        <dbReference type="ARBA" id="ARBA00023326"/>
    </source>
</evidence>
<dbReference type="EC" id="1.14.99.56" evidence="15"/>
<protein>
    <recommendedName>
        <fullName evidence="15">lytic cellulose monooxygenase (C4-dehydrogenating)</fullName>
        <ecNumber evidence="15">1.14.99.56</ecNumber>
    </recommendedName>
</protein>
<evidence type="ECO:0000256" key="5">
    <source>
        <dbReference type="ARBA" id="ARBA00022729"/>
    </source>
</evidence>
<dbReference type="CDD" id="cd21175">
    <property type="entry name" value="LPMO_AA9"/>
    <property type="match status" value="1"/>
</dbReference>
<keyword evidence="12" id="KW-0624">Polysaccharide degradation</keyword>
<evidence type="ECO:0000313" key="17">
    <source>
        <dbReference type="EMBL" id="TFK23800.1"/>
    </source>
</evidence>
<evidence type="ECO:0000256" key="6">
    <source>
        <dbReference type="ARBA" id="ARBA00023001"/>
    </source>
</evidence>
<dbReference type="OrthoDB" id="3496539at2759"/>
<dbReference type="InterPro" id="IPR049892">
    <property type="entry name" value="AA9"/>
</dbReference>
<evidence type="ECO:0000256" key="1">
    <source>
        <dbReference type="ARBA" id="ARBA00001973"/>
    </source>
</evidence>
<evidence type="ECO:0000256" key="14">
    <source>
        <dbReference type="ARBA" id="ARBA00045077"/>
    </source>
</evidence>
<keyword evidence="17" id="KW-0378">Hydrolase</keyword>
<dbReference type="GO" id="GO:0046872">
    <property type="term" value="F:metal ion binding"/>
    <property type="evidence" value="ECO:0007669"/>
    <property type="project" value="UniProtKB-KW"/>
</dbReference>
<evidence type="ECO:0000256" key="7">
    <source>
        <dbReference type="ARBA" id="ARBA00023002"/>
    </source>
</evidence>
<evidence type="ECO:0000256" key="8">
    <source>
        <dbReference type="ARBA" id="ARBA00023008"/>
    </source>
</evidence>
<evidence type="ECO:0000256" key="13">
    <source>
        <dbReference type="ARBA" id="ARBA00044502"/>
    </source>
</evidence>
<keyword evidence="5" id="KW-0732">Signal</keyword>
<dbReference type="GO" id="GO:0004497">
    <property type="term" value="F:monooxygenase activity"/>
    <property type="evidence" value="ECO:0007669"/>
    <property type="project" value="UniProtKB-KW"/>
</dbReference>
<dbReference type="InterPro" id="IPR005103">
    <property type="entry name" value="AA9_LPMO"/>
</dbReference>